<dbReference type="AlphaFoldDB" id="J3P8W6"/>
<dbReference type="GO" id="GO:0000422">
    <property type="term" value="P:autophagy of mitochondrion"/>
    <property type="evidence" value="ECO:0007669"/>
    <property type="project" value="TreeGrafter"/>
</dbReference>
<feature type="region of interest" description="Disordered" evidence="6">
    <location>
        <begin position="98"/>
        <end position="156"/>
    </location>
</feature>
<dbReference type="eggNOG" id="ENOG502S77Q">
    <property type="taxonomic scope" value="Eukaryota"/>
</dbReference>
<dbReference type="GeneID" id="20350408"/>
<keyword evidence="3" id="KW-1133">Transmembrane helix</keyword>
<sequence length="220" mass="24729">MASRGVSLLKFVGTVSLGLLTGLSYTLSSLTAPALLTLPSASAASRGFGTLASTARTQLRALTLASSACFALAFLASPRHGRHPYLLYTSVLTGLSGAARRRRRRHHRRRLGHRRGQRRGGARRRRELYKEAGRARRRGRPRLPGRRPRHLGRRRRPPARLPLLGAYIESPLEVREILSRMVEYVVILHLLSHHQGLGHHHHSWGQCRYCYSCWIHSPPA</sequence>
<evidence type="ECO:0000313" key="8">
    <source>
        <dbReference type="EnsemblFungi" id="EJT73100"/>
    </source>
</evidence>
<dbReference type="Proteomes" id="UP000006039">
    <property type="component" value="Unassembled WGS sequence"/>
</dbReference>
<dbReference type="RefSeq" id="XP_009226074.1">
    <property type="nucleotide sequence ID" value="XM_009227810.1"/>
</dbReference>
<evidence type="ECO:0000313" key="9">
    <source>
        <dbReference type="Proteomes" id="UP000006039"/>
    </source>
</evidence>
<comment type="subcellular location">
    <subcellularLocation>
        <location evidence="1">Membrane</location>
        <topology evidence="1">Multi-pass membrane protein</topology>
    </subcellularLocation>
</comment>
<reference evidence="7" key="3">
    <citation type="submission" date="2010-09" db="EMBL/GenBank/DDBJ databases">
        <title>Annotation of Gaeumannomyces graminis var. tritici R3-111a-1.</title>
        <authorList>
            <consortium name="The Broad Institute Genome Sequencing Platform"/>
            <person name="Ma L.-J."/>
            <person name="Dead R."/>
            <person name="Young S.K."/>
            <person name="Zeng Q."/>
            <person name="Gargeya S."/>
            <person name="Fitzgerald M."/>
            <person name="Haas B."/>
            <person name="Abouelleil A."/>
            <person name="Alvarado L."/>
            <person name="Arachchi H.M."/>
            <person name="Berlin A."/>
            <person name="Brown A."/>
            <person name="Chapman S.B."/>
            <person name="Chen Z."/>
            <person name="Dunbar C."/>
            <person name="Freedman E."/>
            <person name="Gearin G."/>
            <person name="Gellesch M."/>
            <person name="Goldberg J."/>
            <person name="Griggs A."/>
            <person name="Gujja S."/>
            <person name="Heiman D."/>
            <person name="Howarth C."/>
            <person name="Larson L."/>
            <person name="Lui A."/>
            <person name="MacDonald P.J.P."/>
            <person name="Mehta T."/>
            <person name="Montmayeur A."/>
            <person name="Murphy C."/>
            <person name="Neiman D."/>
            <person name="Pearson M."/>
            <person name="Priest M."/>
            <person name="Roberts A."/>
            <person name="Saif S."/>
            <person name="Shea T."/>
            <person name="Shenoy N."/>
            <person name="Sisk P."/>
            <person name="Stolte C."/>
            <person name="Sykes S."/>
            <person name="Yandava C."/>
            <person name="Wortman J."/>
            <person name="Nusbaum C."/>
            <person name="Birren B."/>
        </authorList>
    </citation>
    <scope>NUCLEOTIDE SEQUENCE</scope>
    <source>
        <strain evidence="7">R3-111a-1</strain>
    </source>
</reference>
<proteinExistence type="inferred from homology"/>
<keyword evidence="9" id="KW-1185">Reference proteome</keyword>
<dbReference type="GO" id="GO:0005741">
    <property type="term" value="C:mitochondrial outer membrane"/>
    <property type="evidence" value="ECO:0007669"/>
    <property type="project" value="TreeGrafter"/>
</dbReference>
<evidence type="ECO:0000256" key="5">
    <source>
        <dbReference type="ARBA" id="ARBA00038013"/>
    </source>
</evidence>
<dbReference type="EMBL" id="GL385399">
    <property type="protein sequence ID" value="EJT73100.1"/>
    <property type="molecule type" value="Genomic_DNA"/>
</dbReference>
<accession>J3P8W6</accession>
<reference evidence="7" key="2">
    <citation type="submission" date="2010-07" db="EMBL/GenBank/DDBJ databases">
        <authorList>
            <consortium name="The Broad Institute Genome Sequencing Platform"/>
            <consortium name="Broad Institute Genome Sequencing Center for Infectious Disease"/>
            <person name="Ma L.-J."/>
            <person name="Dead R."/>
            <person name="Young S."/>
            <person name="Zeng Q."/>
            <person name="Koehrsen M."/>
            <person name="Alvarado L."/>
            <person name="Berlin A."/>
            <person name="Chapman S.B."/>
            <person name="Chen Z."/>
            <person name="Freedman E."/>
            <person name="Gellesch M."/>
            <person name="Goldberg J."/>
            <person name="Griggs A."/>
            <person name="Gujja S."/>
            <person name="Heilman E.R."/>
            <person name="Heiman D."/>
            <person name="Hepburn T."/>
            <person name="Howarth C."/>
            <person name="Jen D."/>
            <person name="Larson L."/>
            <person name="Mehta T."/>
            <person name="Neiman D."/>
            <person name="Pearson M."/>
            <person name="Roberts A."/>
            <person name="Saif S."/>
            <person name="Shea T."/>
            <person name="Shenoy N."/>
            <person name="Sisk P."/>
            <person name="Stolte C."/>
            <person name="Sykes S."/>
            <person name="Walk T."/>
            <person name="White J."/>
            <person name="Yandava C."/>
            <person name="Haas B."/>
            <person name="Nusbaum C."/>
            <person name="Birren B."/>
        </authorList>
    </citation>
    <scope>NUCLEOTIDE SEQUENCE</scope>
    <source>
        <strain evidence="7">R3-111a-1</strain>
    </source>
</reference>
<reference evidence="9" key="1">
    <citation type="submission" date="2010-07" db="EMBL/GenBank/DDBJ databases">
        <title>The genome sequence of Gaeumannomyces graminis var. tritici strain R3-111a-1.</title>
        <authorList>
            <consortium name="The Broad Institute Genome Sequencing Platform"/>
            <person name="Ma L.-J."/>
            <person name="Dead R."/>
            <person name="Young S."/>
            <person name="Zeng Q."/>
            <person name="Koehrsen M."/>
            <person name="Alvarado L."/>
            <person name="Berlin A."/>
            <person name="Chapman S.B."/>
            <person name="Chen Z."/>
            <person name="Freedman E."/>
            <person name="Gellesch M."/>
            <person name="Goldberg J."/>
            <person name="Griggs A."/>
            <person name="Gujja S."/>
            <person name="Heilman E.R."/>
            <person name="Heiman D."/>
            <person name="Hepburn T."/>
            <person name="Howarth C."/>
            <person name="Jen D."/>
            <person name="Larson L."/>
            <person name="Mehta T."/>
            <person name="Neiman D."/>
            <person name="Pearson M."/>
            <person name="Roberts A."/>
            <person name="Saif S."/>
            <person name="Shea T."/>
            <person name="Shenoy N."/>
            <person name="Sisk P."/>
            <person name="Stolte C."/>
            <person name="Sykes S."/>
            <person name="Walk T."/>
            <person name="White J."/>
            <person name="Yandava C."/>
            <person name="Haas B."/>
            <person name="Nusbaum C."/>
            <person name="Birren B."/>
        </authorList>
    </citation>
    <scope>NUCLEOTIDE SEQUENCE [LARGE SCALE GENOMIC DNA]</scope>
    <source>
        <strain evidence="9">R3-111a-1</strain>
    </source>
</reference>
<reference evidence="8" key="4">
    <citation type="journal article" date="2015" name="G3 (Bethesda)">
        <title>Genome sequences of three phytopathogenic species of the Magnaporthaceae family of fungi.</title>
        <authorList>
            <person name="Okagaki L.H."/>
            <person name="Nunes C.C."/>
            <person name="Sailsbery J."/>
            <person name="Clay B."/>
            <person name="Brown D."/>
            <person name="John T."/>
            <person name="Oh Y."/>
            <person name="Young N."/>
            <person name="Fitzgerald M."/>
            <person name="Haas B.J."/>
            <person name="Zeng Q."/>
            <person name="Young S."/>
            <person name="Adiconis X."/>
            <person name="Fan L."/>
            <person name="Levin J.Z."/>
            <person name="Mitchell T.K."/>
            <person name="Okubara P.A."/>
            <person name="Farman M.L."/>
            <person name="Kohn L.M."/>
            <person name="Birren B."/>
            <person name="Ma L.-J."/>
            <person name="Dean R.A."/>
        </authorList>
    </citation>
    <scope>NUCLEOTIDE SEQUENCE</scope>
    <source>
        <strain evidence="8">R3-111a-1</strain>
    </source>
</reference>
<dbReference type="InterPro" id="IPR051668">
    <property type="entry name" value="ATG33"/>
</dbReference>
<dbReference type="PANTHER" id="PTHR37278:SF1">
    <property type="entry name" value="AUTOPHAGY-RELATED PROTEIN 33-RELATED"/>
    <property type="match status" value="1"/>
</dbReference>
<dbReference type="PANTHER" id="PTHR37278">
    <property type="entry name" value="AUTOPHAGY-RELATED PROTEIN 33-RELATED"/>
    <property type="match status" value="1"/>
</dbReference>
<dbReference type="EnsemblFungi" id="EJT73100">
    <property type="protein sequence ID" value="EJT73100"/>
    <property type="gene ID" value="GGTG_09950"/>
</dbReference>
<evidence type="ECO:0000313" key="7">
    <source>
        <dbReference type="EMBL" id="EJT73100.1"/>
    </source>
</evidence>
<evidence type="ECO:0000256" key="6">
    <source>
        <dbReference type="SAM" id="MobiDB-lite"/>
    </source>
</evidence>
<evidence type="ECO:0008006" key="10">
    <source>
        <dbReference type="Google" id="ProtNLM"/>
    </source>
</evidence>
<protein>
    <recommendedName>
        <fullName evidence="10">Autophagy-related protein 33</fullName>
    </recommendedName>
</protein>
<dbReference type="GO" id="GO:0016236">
    <property type="term" value="P:macroautophagy"/>
    <property type="evidence" value="ECO:0007669"/>
    <property type="project" value="TreeGrafter"/>
</dbReference>
<keyword evidence="4" id="KW-0472">Membrane</keyword>
<feature type="compositionally biased region" description="Basic residues" evidence="6">
    <location>
        <begin position="99"/>
        <end position="127"/>
    </location>
</feature>
<gene>
    <name evidence="8" type="primary">20350408</name>
    <name evidence="7" type="ORF">GGTG_09950</name>
</gene>
<keyword evidence="2" id="KW-0812">Transmembrane</keyword>
<evidence type="ECO:0000256" key="3">
    <source>
        <dbReference type="ARBA" id="ARBA00022989"/>
    </source>
</evidence>
<evidence type="ECO:0000256" key="4">
    <source>
        <dbReference type="ARBA" id="ARBA00023136"/>
    </source>
</evidence>
<comment type="similarity">
    <text evidence="5">Belongs to the ATG33 family.</text>
</comment>
<organism evidence="7">
    <name type="scientific">Gaeumannomyces tritici (strain R3-111a-1)</name>
    <name type="common">Wheat and barley take-all root rot fungus</name>
    <name type="synonym">Gaeumannomyces graminis var. tritici</name>
    <dbReference type="NCBI Taxonomy" id="644352"/>
    <lineage>
        <taxon>Eukaryota</taxon>
        <taxon>Fungi</taxon>
        <taxon>Dikarya</taxon>
        <taxon>Ascomycota</taxon>
        <taxon>Pezizomycotina</taxon>
        <taxon>Sordariomycetes</taxon>
        <taxon>Sordariomycetidae</taxon>
        <taxon>Magnaporthales</taxon>
        <taxon>Magnaporthaceae</taxon>
        <taxon>Gaeumannomyces</taxon>
    </lineage>
</organism>
<evidence type="ECO:0000256" key="2">
    <source>
        <dbReference type="ARBA" id="ARBA00022692"/>
    </source>
</evidence>
<name>J3P8W6_GAET3</name>
<reference evidence="8" key="5">
    <citation type="submission" date="2018-04" db="UniProtKB">
        <authorList>
            <consortium name="EnsemblFungi"/>
        </authorList>
    </citation>
    <scope>IDENTIFICATION</scope>
    <source>
        <strain evidence="8">R3-111a-1</strain>
    </source>
</reference>
<feature type="compositionally biased region" description="Basic residues" evidence="6">
    <location>
        <begin position="135"/>
        <end position="156"/>
    </location>
</feature>
<dbReference type="VEuPathDB" id="FungiDB:GGTG_09950"/>
<dbReference type="HOGENOM" id="CLU_1256088_0_0_1"/>
<evidence type="ECO:0000256" key="1">
    <source>
        <dbReference type="ARBA" id="ARBA00004141"/>
    </source>
</evidence>